<keyword evidence="4" id="KW-1185">Reference proteome</keyword>
<protein>
    <recommendedName>
        <fullName evidence="5">Mannosyltransferase</fullName>
    </recommendedName>
</protein>
<dbReference type="Proteomes" id="UP001515480">
    <property type="component" value="Unassembled WGS sequence"/>
</dbReference>
<dbReference type="EMBL" id="JBGBPQ010000017">
    <property type="protein sequence ID" value="KAL1508047.1"/>
    <property type="molecule type" value="Genomic_DNA"/>
</dbReference>
<sequence length="198" mass="21829">MAATVAAQKPTKAPHARQREKERRPPRQAGRTARAFACQWLYPLLALLLSAAAGMGYRYVFPRTQRCPPQHDRFYDHCAEGRKHYRISIDWSCLGPRRSVAMRAAFELPAEAGTAEGVGEVPTWLSAAHAEAVRHAPCIVSLTEDLGCWYCRPTPKTVDVDEQIARAKAAAAAREVENPDDGPSDQEQDVGNEHSNPG</sequence>
<feature type="transmembrane region" description="Helical" evidence="2">
    <location>
        <begin position="40"/>
        <end position="60"/>
    </location>
</feature>
<evidence type="ECO:0008006" key="5">
    <source>
        <dbReference type="Google" id="ProtNLM"/>
    </source>
</evidence>
<evidence type="ECO:0000313" key="3">
    <source>
        <dbReference type="EMBL" id="KAL1508047.1"/>
    </source>
</evidence>
<reference evidence="3 4" key="1">
    <citation type="journal article" date="2024" name="Science">
        <title>Giant polyketide synthase enzymes in the biosynthesis of giant marine polyether toxins.</title>
        <authorList>
            <person name="Fallon T.R."/>
            <person name="Shende V.V."/>
            <person name="Wierzbicki I.H."/>
            <person name="Pendleton A.L."/>
            <person name="Watervoot N.F."/>
            <person name="Auber R.P."/>
            <person name="Gonzalez D.J."/>
            <person name="Wisecaver J.H."/>
            <person name="Moore B.S."/>
        </authorList>
    </citation>
    <scope>NUCLEOTIDE SEQUENCE [LARGE SCALE GENOMIC DNA]</scope>
    <source>
        <strain evidence="3 4">12B1</strain>
    </source>
</reference>
<evidence type="ECO:0000256" key="1">
    <source>
        <dbReference type="SAM" id="MobiDB-lite"/>
    </source>
</evidence>
<accession>A0AB34IY58</accession>
<keyword evidence="2" id="KW-0472">Membrane</keyword>
<comment type="caution">
    <text evidence="3">The sequence shown here is derived from an EMBL/GenBank/DDBJ whole genome shotgun (WGS) entry which is preliminary data.</text>
</comment>
<keyword evidence="2" id="KW-1133">Transmembrane helix</keyword>
<feature type="region of interest" description="Disordered" evidence="1">
    <location>
        <begin position="1"/>
        <end position="30"/>
    </location>
</feature>
<gene>
    <name evidence="3" type="ORF">AB1Y20_007643</name>
</gene>
<proteinExistence type="predicted"/>
<dbReference type="AlphaFoldDB" id="A0AB34IY58"/>
<evidence type="ECO:0000313" key="4">
    <source>
        <dbReference type="Proteomes" id="UP001515480"/>
    </source>
</evidence>
<feature type="compositionally biased region" description="Acidic residues" evidence="1">
    <location>
        <begin position="178"/>
        <end position="190"/>
    </location>
</feature>
<organism evidence="3 4">
    <name type="scientific">Prymnesium parvum</name>
    <name type="common">Toxic golden alga</name>
    <dbReference type="NCBI Taxonomy" id="97485"/>
    <lineage>
        <taxon>Eukaryota</taxon>
        <taxon>Haptista</taxon>
        <taxon>Haptophyta</taxon>
        <taxon>Prymnesiophyceae</taxon>
        <taxon>Prymnesiales</taxon>
        <taxon>Prymnesiaceae</taxon>
        <taxon>Prymnesium</taxon>
    </lineage>
</organism>
<feature type="region of interest" description="Disordered" evidence="1">
    <location>
        <begin position="168"/>
        <end position="198"/>
    </location>
</feature>
<keyword evidence="2" id="KW-0812">Transmembrane</keyword>
<evidence type="ECO:0000256" key="2">
    <source>
        <dbReference type="SAM" id="Phobius"/>
    </source>
</evidence>
<name>A0AB34IY58_PRYPA</name>